<dbReference type="Proteomes" id="UP001596317">
    <property type="component" value="Unassembled WGS sequence"/>
</dbReference>
<dbReference type="EMBL" id="JBHSWB010000001">
    <property type="protein sequence ID" value="MFC6662166.1"/>
    <property type="molecule type" value="Genomic_DNA"/>
</dbReference>
<gene>
    <name evidence="1" type="ORF">ACFP90_18935</name>
</gene>
<proteinExistence type="predicted"/>
<accession>A0ABW1ZPF1</accession>
<evidence type="ECO:0000313" key="1">
    <source>
        <dbReference type="EMBL" id="MFC6662166.1"/>
    </source>
</evidence>
<organism evidence="1 2">
    <name type="scientific">Deinococcus multiflagellatus</name>
    <dbReference type="NCBI Taxonomy" id="1656887"/>
    <lineage>
        <taxon>Bacteria</taxon>
        <taxon>Thermotogati</taxon>
        <taxon>Deinococcota</taxon>
        <taxon>Deinococci</taxon>
        <taxon>Deinococcales</taxon>
        <taxon>Deinococcaceae</taxon>
        <taxon>Deinococcus</taxon>
    </lineage>
</organism>
<comment type="caution">
    <text evidence="1">The sequence shown here is derived from an EMBL/GenBank/DDBJ whole genome shotgun (WGS) entry which is preliminary data.</text>
</comment>
<name>A0ABW1ZPF1_9DEIO</name>
<sequence length="57" mass="6573">MSADLTAWRTLPHERIRQLGFLRNVLADLRRHPEFIAGLPEDEAAELAHWLALLPML</sequence>
<reference evidence="2" key="1">
    <citation type="journal article" date="2019" name="Int. J. Syst. Evol. Microbiol.">
        <title>The Global Catalogue of Microorganisms (GCM) 10K type strain sequencing project: providing services to taxonomists for standard genome sequencing and annotation.</title>
        <authorList>
            <consortium name="The Broad Institute Genomics Platform"/>
            <consortium name="The Broad Institute Genome Sequencing Center for Infectious Disease"/>
            <person name="Wu L."/>
            <person name="Ma J."/>
        </authorList>
    </citation>
    <scope>NUCLEOTIDE SEQUENCE [LARGE SCALE GENOMIC DNA]</scope>
    <source>
        <strain evidence="2">CCUG 63830</strain>
    </source>
</reference>
<protein>
    <submittedName>
        <fullName evidence="1">Uncharacterized protein</fullName>
    </submittedName>
</protein>
<keyword evidence="2" id="KW-1185">Reference proteome</keyword>
<evidence type="ECO:0000313" key="2">
    <source>
        <dbReference type="Proteomes" id="UP001596317"/>
    </source>
</evidence>
<dbReference type="RefSeq" id="WP_380057899.1">
    <property type="nucleotide sequence ID" value="NZ_JBHSWB010000001.1"/>
</dbReference>